<protein>
    <recommendedName>
        <fullName evidence="3">Aminoglycoside phosphotransferase</fullName>
    </recommendedName>
</protein>
<dbReference type="OrthoDB" id="9810277at2"/>
<dbReference type="PANTHER" id="PTHR43883:SF1">
    <property type="entry name" value="GLUCONOKINASE"/>
    <property type="match status" value="1"/>
</dbReference>
<organism evidence="1 2">
    <name type="scientific">Boseongicola aestuarii</name>
    <dbReference type="NCBI Taxonomy" id="1470561"/>
    <lineage>
        <taxon>Bacteria</taxon>
        <taxon>Pseudomonadati</taxon>
        <taxon>Pseudomonadota</taxon>
        <taxon>Alphaproteobacteria</taxon>
        <taxon>Rhodobacterales</taxon>
        <taxon>Paracoccaceae</taxon>
        <taxon>Boseongicola</taxon>
    </lineage>
</organism>
<dbReference type="InterPro" id="IPR052732">
    <property type="entry name" value="Cell-binding_unc_protein"/>
</dbReference>
<keyword evidence="2" id="KW-1185">Reference proteome</keyword>
<name>A0A238J6I9_9RHOB</name>
<dbReference type="EMBL" id="FXXQ01000037">
    <property type="protein sequence ID" value="SMX25852.1"/>
    <property type="molecule type" value="Genomic_DNA"/>
</dbReference>
<reference evidence="1 2" key="1">
    <citation type="submission" date="2017-05" db="EMBL/GenBank/DDBJ databases">
        <authorList>
            <person name="Song R."/>
            <person name="Chenine A.L."/>
            <person name="Ruprecht R.M."/>
        </authorList>
    </citation>
    <scope>NUCLEOTIDE SEQUENCE [LARGE SCALE GENOMIC DNA]</scope>
    <source>
        <strain evidence="1 2">CECT 8489</strain>
    </source>
</reference>
<evidence type="ECO:0008006" key="3">
    <source>
        <dbReference type="Google" id="ProtNLM"/>
    </source>
</evidence>
<dbReference type="InterPro" id="IPR011009">
    <property type="entry name" value="Kinase-like_dom_sf"/>
</dbReference>
<dbReference type="Pfam" id="PF13671">
    <property type="entry name" value="AAA_33"/>
    <property type="match status" value="1"/>
</dbReference>
<dbReference type="PANTHER" id="PTHR43883">
    <property type="entry name" value="SLR0207 PROTEIN"/>
    <property type="match status" value="1"/>
</dbReference>
<evidence type="ECO:0000313" key="1">
    <source>
        <dbReference type="EMBL" id="SMX25852.1"/>
    </source>
</evidence>
<dbReference type="AlphaFoldDB" id="A0A238J6I9"/>
<evidence type="ECO:0000313" key="2">
    <source>
        <dbReference type="Proteomes" id="UP000201838"/>
    </source>
</evidence>
<dbReference type="Gene3D" id="3.40.50.300">
    <property type="entry name" value="P-loop containing nucleotide triphosphate hydrolases"/>
    <property type="match status" value="1"/>
</dbReference>
<proteinExistence type="predicted"/>
<dbReference type="RefSeq" id="WP_093976020.1">
    <property type="nucleotide sequence ID" value="NZ_FXXQ01000037.1"/>
</dbReference>
<dbReference type="Proteomes" id="UP000201838">
    <property type="component" value="Unassembled WGS sequence"/>
</dbReference>
<sequence>MTTQSEVIAFLASPHAFNSCEDVSVIETHGALVFLCGPVALKLKRAVKYDYMDLSTVELRHAMLVREIELNAPFAPMIYRDVLPVTRQDEGLALAGDGPVVDWVLRMWRFPAEDELQEIAKRGELDEELALSMGEAVAAYHKATPIVRCPGSQLIGDILDELQRVFAEFTGSMGMMRIPVWAHEARDAWMSNRSLLDARGLSGHVRRVHGDMHLRNFVLMDGQPTLFDALEFDEILGTCDVLYDVAFLIMDMCHSGLQKQACRVLDTWLCEAEGEEDDGLAALPLFLSVRAAIRAMVLLQTDAACETPEASACEIDEYMQLADVCLRRPPPMLVAVGGYSASGKSILARQIAPDIGALPGAVILASDMERKAGLQKKQALNKEAYTSEKRTAVYQRIFTRAESILKAGHAVVLDATFLGPDLRKKAASVAAVSGVPFVGFWLDAPQRVLEDRIEARRKAASDANIDVLRRQLAAPIGDLSWYRLDASGTFESVYSAALKTLVRAQSCEPLS</sequence>
<dbReference type="SUPFAM" id="SSF56112">
    <property type="entry name" value="Protein kinase-like (PK-like)"/>
    <property type="match status" value="1"/>
</dbReference>
<dbReference type="InterPro" id="IPR027417">
    <property type="entry name" value="P-loop_NTPase"/>
</dbReference>
<gene>
    <name evidence="1" type="ORF">BOA8489_03997</name>
</gene>
<accession>A0A238J6I9</accession>
<dbReference type="SUPFAM" id="SSF52540">
    <property type="entry name" value="P-loop containing nucleoside triphosphate hydrolases"/>
    <property type="match status" value="1"/>
</dbReference>